<evidence type="ECO:0000256" key="3">
    <source>
        <dbReference type="ARBA" id="ARBA00022723"/>
    </source>
</evidence>
<dbReference type="KEGG" id="dtr:RSDT_0073"/>
<dbReference type="CDD" id="cd08168">
    <property type="entry name" value="Cytochrom_C3"/>
    <property type="match status" value="1"/>
</dbReference>
<keyword evidence="7" id="KW-0732">Signal</keyword>
<keyword evidence="3 6" id="KW-0479">Metal-binding</keyword>
<feature type="binding site" description="axial binding residue" evidence="6">
    <location>
        <position position="68"/>
    </location>
    <ligand>
        <name>heme c</name>
        <dbReference type="ChEBI" id="CHEBI:61717"/>
        <label>1</label>
    </ligand>
    <ligandPart>
        <name>Fe</name>
        <dbReference type="ChEBI" id="CHEBI:18248"/>
    </ligandPart>
</feature>
<sequence length="129" mass="14153">MKKSFVLLCLFIPIFALSALAAPPPVPTTPLVVKGSKKEVMFPHAAHQKVECVVCHHLVKGEENFQKCATAGCHDDLTARKGKKSMYATVHEKTGAKHKTCIECHNKVVAEKTDMKKEMLGCAKSKCHP</sequence>
<feature type="chain" id="PRO_5009618568" evidence="7">
    <location>
        <begin position="22"/>
        <end position="129"/>
    </location>
</feature>
<feature type="binding site" description="axial binding residue" evidence="6">
    <location>
        <position position="57"/>
    </location>
    <ligand>
        <name>heme c</name>
        <dbReference type="ChEBI" id="CHEBI:61717"/>
        <label>1</label>
    </ligand>
    <ligandPart>
        <name>Fe</name>
        <dbReference type="ChEBI" id="CHEBI:18248"/>
    </ligandPart>
</feature>
<feature type="binding site" description="axial binding residue" evidence="6">
    <location>
        <position position="104"/>
    </location>
    <ligand>
        <name>heme c</name>
        <dbReference type="ChEBI" id="CHEBI:61717"/>
        <label>1</label>
    </ligand>
    <ligandPart>
        <name>Fe</name>
        <dbReference type="ChEBI" id="CHEBI:18248"/>
    </ligandPart>
</feature>
<dbReference type="PRINTS" id="PR00609">
    <property type="entry name" value="CYTOCHROMEC3"/>
</dbReference>
<dbReference type="InterPro" id="IPR002322">
    <property type="entry name" value="Cyt_c_III"/>
</dbReference>
<keyword evidence="1" id="KW-0813">Transport</keyword>
<dbReference type="SUPFAM" id="SSF48695">
    <property type="entry name" value="Multiheme cytochromes"/>
    <property type="match status" value="1"/>
</dbReference>
<keyword evidence="5 6" id="KW-0408">Iron</keyword>
<dbReference type="GO" id="GO:0020037">
    <property type="term" value="F:heme binding"/>
    <property type="evidence" value="ECO:0007669"/>
    <property type="project" value="InterPro"/>
</dbReference>
<feature type="binding site" description="axial binding residue" evidence="6">
    <location>
        <position position="127"/>
    </location>
    <ligand>
        <name>heme c</name>
        <dbReference type="ChEBI" id="CHEBI:61717"/>
        <label>1</label>
    </ligand>
    <ligandPart>
        <name>Fe</name>
        <dbReference type="ChEBI" id="CHEBI:18248"/>
    </ligandPart>
</feature>
<comment type="cofactor">
    <cofactor evidence="6">
        <name>heme c</name>
        <dbReference type="ChEBI" id="CHEBI:61717"/>
    </cofactor>
    <text evidence="6">Binds 4 heme c groups covalently per monomer.</text>
</comment>
<dbReference type="EMBL" id="AP017368">
    <property type="protein sequence ID" value="BAV91585.1"/>
    <property type="molecule type" value="Genomic_DNA"/>
</dbReference>
<protein>
    <submittedName>
        <fullName evidence="9">Cytochrome c class III</fullName>
    </submittedName>
</protein>
<feature type="domain" description="Class III cytochrome C" evidence="8">
    <location>
        <begin position="35"/>
        <end position="125"/>
    </location>
</feature>
<dbReference type="InterPro" id="IPR020942">
    <property type="entry name" value="Cyt_c_III_dom"/>
</dbReference>
<accession>A0A1J1DP28</accession>
<keyword evidence="2 6" id="KW-0349">Heme</keyword>
<keyword evidence="4" id="KW-0249">Electron transport</keyword>
<evidence type="ECO:0000313" key="10">
    <source>
        <dbReference type="Proteomes" id="UP000242645"/>
    </source>
</evidence>
<evidence type="ECO:0000256" key="5">
    <source>
        <dbReference type="ARBA" id="ARBA00023004"/>
    </source>
</evidence>
<dbReference type="OrthoDB" id="5418612at2"/>
<evidence type="ECO:0000259" key="8">
    <source>
        <dbReference type="Pfam" id="PF02085"/>
    </source>
</evidence>
<keyword evidence="10" id="KW-1185">Reference proteome</keyword>
<feature type="binding site" description="axial binding residue" evidence="6">
    <location>
        <position position="52"/>
    </location>
    <ligand>
        <name>heme c</name>
        <dbReference type="ChEBI" id="CHEBI:61717"/>
        <label>1</label>
    </ligand>
    <ligandPart>
        <name>Fe</name>
        <dbReference type="ChEBI" id="CHEBI:18248"/>
    </ligandPart>
</feature>
<evidence type="ECO:0000256" key="1">
    <source>
        <dbReference type="ARBA" id="ARBA00022448"/>
    </source>
</evidence>
<feature type="signal peptide" evidence="7">
    <location>
        <begin position="1"/>
        <end position="21"/>
    </location>
</feature>
<feature type="binding site" description="axial binding residue" evidence="6">
    <location>
        <position position="128"/>
    </location>
    <ligand>
        <name>heme c</name>
        <dbReference type="ChEBI" id="CHEBI:61717"/>
        <label>1</label>
    </ligand>
    <ligandPart>
        <name>Fe</name>
        <dbReference type="ChEBI" id="CHEBI:18248"/>
    </ligandPart>
</feature>
<dbReference type="InterPro" id="IPR036280">
    <property type="entry name" value="Multihaem_cyt_sf"/>
</dbReference>
<evidence type="ECO:0000256" key="7">
    <source>
        <dbReference type="SAM" id="SignalP"/>
    </source>
</evidence>
<feature type="binding site" description="axial binding residue" evidence="6">
    <location>
        <position position="55"/>
    </location>
    <ligand>
        <name>heme c</name>
        <dbReference type="ChEBI" id="CHEBI:61717"/>
        <label>1</label>
    </ligand>
    <ligandPart>
        <name>Fe</name>
        <dbReference type="ChEBI" id="CHEBI:18248"/>
    </ligandPart>
</feature>
<evidence type="ECO:0000256" key="4">
    <source>
        <dbReference type="ARBA" id="ARBA00022982"/>
    </source>
</evidence>
<dbReference type="GO" id="GO:0009055">
    <property type="term" value="F:electron transfer activity"/>
    <property type="evidence" value="ECO:0007669"/>
    <property type="project" value="InterPro"/>
</dbReference>
<name>A0A1J1DP28_9BACT</name>
<evidence type="ECO:0000313" key="9">
    <source>
        <dbReference type="EMBL" id="BAV91585.1"/>
    </source>
</evidence>
<dbReference type="Pfam" id="PF02085">
    <property type="entry name" value="Cytochrom_CIII"/>
    <property type="match status" value="1"/>
</dbReference>
<feature type="binding site" description="axial binding residue" evidence="6">
    <location>
        <position position="105"/>
    </location>
    <ligand>
        <name>heme c</name>
        <dbReference type="ChEBI" id="CHEBI:61717"/>
        <label>1</label>
    </ligand>
    <ligandPart>
        <name>Fe</name>
        <dbReference type="ChEBI" id="CHEBI:18248"/>
    </ligandPart>
</feature>
<feature type="binding site" description="axial binding residue" evidence="6">
    <location>
        <position position="47"/>
    </location>
    <ligand>
        <name>heme c</name>
        <dbReference type="ChEBI" id="CHEBI:61717"/>
        <label>1</label>
    </ligand>
    <ligandPart>
        <name>Fe</name>
        <dbReference type="ChEBI" id="CHEBI:18248"/>
    </ligandPart>
</feature>
<dbReference type="RefSeq" id="WP_096399131.1">
    <property type="nucleotide sequence ID" value="NZ_AP017368.1"/>
</dbReference>
<evidence type="ECO:0000256" key="6">
    <source>
        <dbReference type="PIRSR" id="PIRSR602322-1"/>
    </source>
</evidence>
<reference evidence="9 10" key="1">
    <citation type="journal article" date="2017" name="ISME J.">
        <title>Genome of 'Ca. Desulfovibrio trichonymphae', an H2-oxidizing bacterium in a tripartite symbiotic system within a protist cell in the termite gut.</title>
        <authorList>
            <person name="Kuwahara H."/>
            <person name="Yuki M."/>
            <person name="Izawa K."/>
            <person name="Ohkuma M."/>
            <person name="Hongoh Y."/>
        </authorList>
    </citation>
    <scope>NUCLEOTIDE SEQUENCE [LARGE SCALE GENOMIC DNA]</scope>
    <source>
        <strain evidence="9 10">Rs-N31</strain>
    </source>
</reference>
<feature type="binding site" description="axial binding residue" evidence="6">
    <location>
        <position position="101"/>
    </location>
    <ligand>
        <name>heme c</name>
        <dbReference type="ChEBI" id="CHEBI:61717"/>
        <label>1</label>
    </ligand>
    <ligandPart>
        <name>Fe</name>
        <dbReference type="ChEBI" id="CHEBI:18248"/>
    </ligandPart>
</feature>
<evidence type="ECO:0000256" key="2">
    <source>
        <dbReference type="ARBA" id="ARBA00022617"/>
    </source>
</evidence>
<dbReference type="GO" id="GO:0046872">
    <property type="term" value="F:metal ion binding"/>
    <property type="evidence" value="ECO:0007669"/>
    <property type="project" value="UniProtKB-KW"/>
</dbReference>
<organism evidence="9 10">
    <name type="scientific">Candidatus Desulfovibrio trichonymphae</name>
    <dbReference type="NCBI Taxonomy" id="1725232"/>
    <lineage>
        <taxon>Bacteria</taxon>
        <taxon>Pseudomonadati</taxon>
        <taxon>Thermodesulfobacteriota</taxon>
        <taxon>Desulfovibrionia</taxon>
        <taxon>Desulfovibrionales</taxon>
        <taxon>Desulfovibrionaceae</taxon>
        <taxon>Desulfovibrio</taxon>
    </lineage>
</organism>
<feature type="binding site" description="axial binding residue" evidence="6">
    <location>
        <position position="44"/>
    </location>
    <ligand>
        <name>heme c</name>
        <dbReference type="ChEBI" id="CHEBI:61717"/>
        <label>1</label>
    </ligand>
    <ligandPart>
        <name>Fe</name>
        <dbReference type="ChEBI" id="CHEBI:18248"/>
    </ligandPart>
</feature>
<gene>
    <name evidence="9" type="primary">cytC3</name>
    <name evidence="9" type="ORF">RSDT_0073</name>
</gene>
<dbReference type="Gene3D" id="3.90.10.10">
    <property type="entry name" value="Cytochrome C3"/>
    <property type="match status" value="1"/>
</dbReference>
<dbReference type="AlphaFoldDB" id="A0A1J1DP28"/>
<feature type="binding site" description="axial binding residue" evidence="6">
    <location>
        <position position="74"/>
    </location>
    <ligand>
        <name>heme c</name>
        <dbReference type="ChEBI" id="CHEBI:61717"/>
        <label>1</label>
    </ligand>
    <ligandPart>
        <name>Fe</name>
        <dbReference type="ChEBI" id="CHEBI:18248"/>
    </ligandPart>
</feature>
<dbReference type="Proteomes" id="UP000242645">
    <property type="component" value="Chromosome"/>
</dbReference>
<feature type="binding site" description="axial binding residue" evidence="6">
    <location>
        <position position="56"/>
    </location>
    <ligand>
        <name>heme c</name>
        <dbReference type="ChEBI" id="CHEBI:61717"/>
        <label>1</label>
    </ligand>
    <ligandPart>
        <name>Fe</name>
        <dbReference type="ChEBI" id="CHEBI:18248"/>
    </ligandPart>
</feature>
<feature type="binding site" description="axial binding residue" evidence="6">
    <location>
        <position position="122"/>
    </location>
    <ligand>
        <name>heme c</name>
        <dbReference type="ChEBI" id="CHEBI:61717"/>
        <label>1</label>
    </ligand>
    <ligandPart>
        <name>Fe</name>
        <dbReference type="ChEBI" id="CHEBI:18248"/>
    </ligandPart>
</feature>
<feature type="binding site" description="axial binding residue" evidence="6">
    <location>
        <position position="73"/>
    </location>
    <ligand>
        <name>heme c</name>
        <dbReference type="ChEBI" id="CHEBI:61717"/>
        <label>1</label>
    </ligand>
    <ligandPart>
        <name>Fe</name>
        <dbReference type="ChEBI" id="CHEBI:18248"/>
    </ligandPart>
</feature>
<proteinExistence type="predicted"/>